<protein>
    <submittedName>
        <fullName evidence="1">Uncharacterized protein</fullName>
    </submittedName>
</protein>
<keyword evidence="2" id="KW-1185">Reference proteome</keyword>
<dbReference type="RefSeq" id="WP_255853563.1">
    <property type="nucleotide sequence ID" value="NZ_CP073347.1"/>
</dbReference>
<gene>
    <name evidence="1" type="ORF">KDW95_20075</name>
</gene>
<accession>A0ABY5HJS3</accession>
<evidence type="ECO:0000313" key="2">
    <source>
        <dbReference type="Proteomes" id="UP001058461"/>
    </source>
</evidence>
<organism evidence="1 2">
    <name type="scientific">Marinobacterium rhizophilum</name>
    <dbReference type="NCBI Taxonomy" id="420402"/>
    <lineage>
        <taxon>Bacteria</taxon>
        <taxon>Pseudomonadati</taxon>
        <taxon>Pseudomonadota</taxon>
        <taxon>Gammaproteobacteria</taxon>
        <taxon>Oceanospirillales</taxon>
        <taxon>Oceanospirillaceae</taxon>
        <taxon>Marinobacterium</taxon>
    </lineage>
</organism>
<name>A0ABY5HJS3_9GAMM</name>
<dbReference type="EMBL" id="CP073347">
    <property type="protein sequence ID" value="UTW11524.1"/>
    <property type="molecule type" value="Genomic_DNA"/>
</dbReference>
<evidence type="ECO:0000313" key="1">
    <source>
        <dbReference type="EMBL" id="UTW11524.1"/>
    </source>
</evidence>
<dbReference type="Proteomes" id="UP001058461">
    <property type="component" value="Chromosome"/>
</dbReference>
<proteinExistence type="predicted"/>
<reference evidence="1" key="1">
    <citation type="submission" date="2021-04" db="EMBL/GenBank/DDBJ databases">
        <title>Oceanospirillales bacteria with DddD are important DMSP degraders in coastal seawater.</title>
        <authorList>
            <person name="Liu J."/>
        </authorList>
    </citation>
    <scope>NUCLEOTIDE SEQUENCE</scope>
    <source>
        <strain evidence="1">D13-1</strain>
    </source>
</reference>
<sequence>MSMIPRYKYCNFITAVSSVLLFLIFALAVPAHGVPFDCASFRCGLQGDGSYPHLVVGTVRRIADETNSKAVYDWARKNEYWALLPDDQARFTQSIQMVSVEIPSQSGVEEITLLMGREDFDAIKIQAGDLVRYRPHESSYGAAKNQPTYSQGTSRPYWDLFGCIAVLCRAEDEKCPQRYSSGIYRLSDGVALNHHGQVVSDAARRIDIITYLPVKSIKD</sequence>